<dbReference type="OrthoDB" id="9812467at2"/>
<protein>
    <recommendedName>
        <fullName evidence="1">Glyoxalase-like domain-containing protein</fullName>
    </recommendedName>
</protein>
<dbReference type="Pfam" id="PF13468">
    <property type="entry name" value="Glyoxalase_3"/>
    <property type="match status" value="1"/>
</dbReference>
<dbReference type="Gene3D" id="3.10.180.10">
    <property type="entry name" value="2,3-Dihydroxybiphenyl 1,2-Dioxygenase, domain 1"/>
    <property type="match status" value="1"/>
</dbReference>
<dbReference type="Proteomes" id="UP000005089">
    <property type="component" value="Unassembled WGS sequence"/>
</dbReference>
<dbReference type="AlphaFoldDB" id="C3X808"/>
<accession>C3X808</accession>
<sequence length="253" mass="28344">MNMFSLDHLVINTRFNLDSYRAFFSRLGFTVTPKSHHSLGSVNHLIVFQDTYLELIGLERDGPVRKDIMESRMGIDGLVLRMQDEEAVVAGLKKAGLLAFSLQKFNRLLENGEKAEFLAVRLEPGQFAEGRVYFCRHLTPELVWQPGHMTHPNGVSGIGKLTIAAADPDVTREAYGRLGKLKGIELDICDLEEARKRFGLQTVQPDRFLAITFTGADLHRLSGFLLDAKVSYFFVGESLLVPLKDGSVLEFES</sequence>
<dbReference type="EMBL" id="GG658170">
    <property type="protein sequence ID" value="EEO29334.1"/>
    <property type="molecule type" value="Genomic_DNA"/>
</dbReference>
<evidence type="ECO:0000313" key="2">
    <source>
        <dbReference type="EMBL" id="EEO29334.1"/>
    </source>
</evidence>
<dbReference type="STRING" id="847.BRW83_1894"/>
<reference evidence="2 3" key="1">
    <citation type="submission" date="2009-02" db="EMBL/GenBank/DDBJ databases">
        <title>The Genome Sequence of Oxalobacter formigenes OXCC13.</title>
        <authorList>
            <consortium name="The Broad Institute Genome Sequencing Platform"/>
            <person name="Ward D."/>
            <person name="Young S.K."/>
            <person name="Kodira C.D."/>
            <person name="Zeng Q."/>
            <person name="Koehrsen M."/>
            <person name="Alvarado L."/>
            <person name="Berlin A."/>
            <person name="Borenstein D."/>
            <person name="Chen Z."/>
            <person name="Engels R."/>
            <person name="Freedman E."/>
            <person name="Gellesch M."/>
            <person name="Goldberg J."/>
            <person name="Griggs A."/>
            <person name="Gujja S."/>
            <person name="Heiman D."/>
            <person name="Hepburn T."/>
            <person name="Howarth C."/>
            <person name="Jen D."/>
            <person name="Larson L."/>
            <person name="Lewis B."/>
            <person name="Mehta T."/>
            <person name="Park D."/>
            <person name="Pearson M."/>
            <person name="Roberts A."/>
            <person name="Saif S."/>
            <person name="Shea T."/>
            <person name="Shenoy N."/>
            <person name="Sisk P."/>
            <person name="Stolte C."/>
            <person name="Sykes S."/>
            <person name="Walk T."/>
            <person name="White J."/>
            <person name="Yandava C."/>
            <person name="Allison M.J."/>
            <person name="Lander E."/>
            <person name="Nusbaum C."/>
            <person name="Galagan J."/>
            <person name="Birren B."/>
        </authorList>
    </citation>
    <scope>NUCLEOTIDE SEQUENCE [LARGE SCALE GENOMIC DNA]</scope>
    <source>
        <strain evidence="2 3">OXCC13</strain>
    </source>
</reference>
<evidence type="ECO:0000313" key="3">
    <source>
        <dbReference type="Proteomes" id="UP000005089"/>
    </source>
</evidence>
<proteinExistence type="predicted"/>
<dbReference type="HOGENOM" id="CLU_072991_0_0_4"/>
<dbReference type="PANTHER" id="PTHR40265">
    <property type="entry name" value="BLL2707 PROTEIN"/>
    <property type="match status" value="1"/>
</dbReference>
<organism evidence="2 3">
    <name type="scientific">Oxalobacter formigenes OXCC13</name>
    <dbReference type="NCBI Taxonomy" id="556269"/>
    <lineage>
        <taxon>Bacteria</taxon>
        <taxon>Pseudomonadati</taxon>
        <taxon>Pseudomonadota</taxon>
        <taxon>Betaproteobacteria</taxon>
        <taxon>Burkholderiales</taxon>
        <taxon>Oxalobacteraceae</taxon>
        <taxon>Oxalobacter</taxon>
    </lineage>
</organism>
<gene>
    <name evidence="2" type="ORF">OFBG_00362</name>
</gene>
<evidence type="ECO:0000259" key="1">
    <source>
        <dbReference type="Pfam" id="PF13468"/>
    </source>
</evidence>
<dbReference type="eggNOG" id="COG0346">
    <property type="taxonomic scope" value="Bacteria"/>
</dbReference>
<dbReference type="InterPro" id="IPR025870">
    <property type="entry name" value="Glyoxalase-like_dom"/>
</dbReference>
<keyword evidence="3" id="KW-1185">Reference proteome</keyword>
<name>C3X808_OXAFO</name>
<dbReference type="InterPro" id="IPR029068">
    <property type="entry name" value="Glyas_Bleomycin-R_OHBP_Dase"/>
</dbReference>
<dbReference type="PANTHER" id="PTHR40265:SF1">
    <property type="entry name" value="GLYOXALASE-LIKE DOMAIN-CONTAINING PROTEIN"/>
    <property type="match status" value="1"/>
</dbReference>
<dbReference type="SUPFAM" id="SSF54593">
    <property type="entry name" value="Glyoxalase/Bleomycin resistance protein/Dihydroxybiphenyl dioxygenase"/>
    <property type="match status" value="1"/>
</dbReference>
<feature type="domain" description="Glyoxalase-like" evidence="1">
    <location>
        <begin position="6"/>
        <end position="178"/>
    </location>
</feature>